<organism evidence="2 3">
    <name type="scientific">Natronobacterium gregoryi (strain ATCC 43098 / DSM 3393 / CCM 3738 / CIP 104747 / IAM 13177 / JCM 8860 / NBRC 102187 / NCIMB 2189 / SP2)</name>
    <dbReference type="NCBI Taxonomy" id="797304"/>
    <lineage>
        <taxon>Archaea</taxon>
        <taxon>Methanobacteriati</taxon>
        <taxon>Methanobacteriota</taxon>
        <taxon>Stenosarchaea group</taxon>
        <taxon>Halobacteria</taxon>
        <taxon>Halobacteriales</taxon>
        <taxon>Natrialbaceae</taxon>
        <taxon>Natronobacterium</taxon>
    </lineage>
</organism>
<dbReference type="Proteomes" id="UP000234484">
    <property type="component" value="Unassembled WGS sequence"/>
</dbReference>
<dbReference type="AlphaFoldDB" id="A0A2J4JIC2"/>
<evidence type="ECO:0000256" key="1">
    <source>
        <dbReference type="SAM" id="MobiDB-lite"/>
    </source>
</evidence>
<protein>
    <submittedName>
        <fullName evidence="2">Uncharacterized protein</fullName>
    </submittedName>
</protein>
<evidence type="ECO:0000313" key="2">
    <source>
        <dbReference type="EMBL" id="PLK21644.1"/>
    </source>
</evidence>
<gene>
    <name evidence="2" type="ORF">CYV19_03540</name>
</gene>
<sequence length="75" mass="7895">MRSSGFTQQPTLGGVLVPSQPSTDGSNRATPPDSTHQFRLGPPLGANNCYPAIVAPSRTPGRHFRPTAGRARLSP</sequence>
<reference evidence="2 3" key="1">
    <citation type="submission" date="2017-12" db="EMBL/GenBank/DDBJ databases">
        <title>The characterization of oligonucleotides binding to NgAgo.</title>
        <authorList>
            <person name="Jiang L."/>
            <person name="He B."/>
            <person name="Kang J."/>
            <person name="Yu M."/>
            <person name="Li N."/>
            <person name="Fang Y."/>
            <person name="Tang Z."/>
            <person name="Wu P."/>
            <person name="Yao P."/>
            <person name="Huang J."/>
        </authorList>
    </citation>
    <scope>NUCLEOTIDE SEQUENCE [LARGE SCALE GENOMIC DNA]</scope>
    <source>
        <strain evidence="2 3">SP2</strain>
        <tissue evidence="2">Freeze-dried powder thallus</tissue>
    </source>
</reference>
<proteinExistence type="predicted"/>
<dbReference type="EMBL" id="PKKI01000007">
    <property type="protein sequence ID" value="PLK21644.1"/>
    <property type="molecule type" value="Genomic_DNA"/>
</dbReference>
<comment type="caution">
    <text evidence="2">The sequence shown here is derived from an EMBL/GenBank/DDBJ whole genome shotgun (WGS) entry which is preliminary data.</text>
</comment>
<feature type="compositionally biased region" description="Polar residues" evidence="1">
    <location>
        <begin position="19"/>
        <end position="37"/>
    </location>
</feature>
<feature type="region of interest" description="Disordered" evidence="1">
    <location>
        <begin position="1"/>
        <end position="75"/>
    </location>
</feature>
<name>A0A2J4JIC2_NATGS</name>
<accession>A0A2J4JIC2</accession>
<evidence type="ECO:0000313" key="3">
    <source>
        <dbReference type="Proteomes" id="UP000234484"/>
    </source>
</evidence>
<feature type="compositionally biased region" description="Polar residues" evidence="1">
    <location>
        <begin position="1"/>
        <end position="11"/>
    </location>
</feature>